<evidence type="ECO:0008006" key="3">
    <source>
        <dbReference type="Google" id="ProtNLM"/>
    </source>
</evidence>
<dbReference type="AlphaFoldDB" id="A0A643G3L5"/>
<sequence length="401" mass="42876">MEMKRIKEFLSCIFAVFALISAAYAQGGAGQLNPSYPYQRTFAGAKVIGVYNGVVYGLQFGQSGTVPGYDNFLYSNDQGNTWINTGVSSSQALGNAGSVIQMVFQCNMQFIITNNGKIYRNQLNAWSNWADVSVPNVPANTTGRPDSLASNGLYLYYGNYNGDTNNPGVGAHVYSSPNCGTSWSEVLATNGRHVHAIGADPSNISSIWVSIGDGGYADAGLWHSSSSGSGGSFVRVSGNRYGIDLAFPPQVNGLPGWVLLEGDGSNPSGLFAPPVVMAFDKANLSGSPGILNSTTEGLIWPNSRKTSPTIPGCTQASYWGGSGAGISVTSEGNLFWINSNEGDPCIRTGVWLAQGPDFTSWALLEELTGQITGWEYYKTFEIGPYLFNNIYRIKKPRFVGQ</sequence>
<name>A0A643G3L5_9BURK</name>
<proteinExistence type="predicted"/>
<evidence type="ECO:0000313" key="2">
    <source>
        <dbReference type="Proteomes" id="UP000397656"/>
    </source>
</evidence>
<accession>A0A643G3L5</accession>
<evidence type="ECO:0000313" key="1">
    <source>
        <dbReference type="EMBL" id="QOT74842.1"/>
    </source>
</evidence>
<organism evidence="1 2">
    <name type="scientific">Cupriavidus basilensis</name>
    <dbReference type="NCBI Taxonomy" id="68895"/>
    <lineage>
        <taxon>Bacteria</taxon>
        <taxon>Pseudomonadati</taxon>
        <taxon>Pseudomonadota</taxon>
        <taxon>Betaproteobacteria</taxon>
        <taxon>Burkholderiales</taxon>
        <taxon>Burkholderiaceae</taxon>
        <taxon>Cupriavidus</taxon>
    </lineage>
</organism>
<dbReference type="Proteomes" id="UP000397656">
    <property type="component" value="Chromosome 1"/>
</dbReference>
<dbReference type="RefSeq" id="WP_150983665.1">
    <property type="nucleotide sequence ID" value="NZ_CP062803.1"/>
</dbReference>
<dbReference type="EMBL" id="CP062803">
    <property type="protein sequence ID" value="QOT74842.1"/>
    <property type="molecule type" value="Genomic_DNA"/>
</dbReference>
<dbReference type="GeneID" id="98401481"/>
<protein>
    <recommendedName>
        <fullName evidence="3">Exo-alpha-sialidase</fullName>
    </recommendedName>
</protein>
<gene>
    <name evidence="1" type="ORF">F7R26_011245</name>
</gene>
<reference evidence="1 2" key="1">
    <citation type="submission" date="2020-10" db="EMBL/GenBank/DDBJ databases">
        <title>Complete genome sequence of Cupriavidus basilensis CCUG 49340T.</title>
        <authorList>
            <person name="Salva-Serra F."/>
            <person name="Donoso R.A."/>
            <person name="Cho K.H."/>
            <person name="Yoo J.A."/>
            <person name="Lee K."/>
            <person name="Yoon S.-H."/>
            <person name="Perez-Pantoja D."/>
            <person name="Moore E.R.B."/>
        </authorList>
    </citation>
    <scope>NUCLEOTIDE SEQUENCE [LARGE SCALE GENOMIC DNA]</scope>
    <source>
        <strain evidence="2">CCUG 49340</strain>
    </source>
</reference>